<sequence length="287" mass="31514">MIKLIKADDRLKAVPKINIALFGPSGVGKTTLARTLDPATTLFVDLEGGTLAIQGWPGDVLDVRGIAQQLNKYPWEIARALALYVGGADPSDKDGAYSKPVYEAVSKAFAEVDLNKYTTIFLDSITVASRECFKWAQVQPEAVAPNGKPDTRGAYGILGREMIRWLTHLQHAPKSVIVVGILDQEIDDLKRVSWTPQVEGSKTGRELPGIFDQVITLQTFKTDEGTTFRGLCCQQVNPWGYPAKDRSGRLDMMEAPDLGKLLKKIREGKRIDTNIVTTMPKNSASAK</sequence>
<dbReference type="EMBL" id="LR797027">
    <property type="protein sequence ID" value="CAB4182628.1"/>
    <property type="molecule type" value="Genomic_DNA"/>
</dbReference>
<dbReference type="SUPFAM" id="SSF52540">
    <property type="entry name" value="P-loop containing nucleoside triphosphate hydrolases"/>
    <property type="match status" value="1"/>
</dbReference>
<dbReference type="Pfam" id="PF13479">
    <property type="entry name" value="AAA_24"/>
    <property type="match status" value="1"/>
</dbReference>
<gene>
    <name evidence="1" type="ORF">UFOVP1086_15</name>
    <name evidence="2" type="ORF">UFOVP1440_15</name>
    <name evidence="3" type="ORF">UFOVP1533_15</name>
</gene>
<dbReference type="InterPro" id="IPR027417">
    <property type="entry name" value="P-loop_NTPase"/>
</dbReference>
<evidence type="ECO:0000313" key="2">
    <source>
        <dbReference type="EMBL" id="CAB4212501.1"/>
    </source>
</evidence>
<evidence type="ECO:0000313" key="1">
    <source>
        <dbReference type="EMBL" id="CAB4182628.1"/>
    </source>
</evidence>
<name>A0A6J7XDM2_9CAUD</name>
<accession>A0A6J7XDM2</accession>
<evidence type="ECO:0000313" key="3">
    <source>
        <dbReference type="EMBL" id="CAB5228221.1"/>
    </source>
</evidence>
<proteinExistence type="predicted"/>
<reference evidence="3" key="1">
    <citation type="submission" date="2020-05" db="EMBL/GenBank/DDBJ databases">
        <authorList>
            <person name="Chiriac C."/>
            <person name="Salcher M."/>
            <person name="Ghai R."/>
            <person name="Kavagutti S V."/>
        </authorList>
    </citation>
    <scope>NUCLEOTIDE SEQUENCE</scope>
</reference>
<dbReference type="EMBL" id="LR797384">
    <property type="protein sequence ID" value="CAB4212501.1"/>
    <property type="molecule type" value="Genomic_DNA"/>
</dbReference>
<dbReference type="EMBL" id="LR798388">
    <property type="protein sequence ID" value="CAB5228221.1"/>
    <property type="molecule type" value="Genomic_DNA"/>
</dbReference>
<protein>
    <submittedName>
        <fullName evidence="3">AAA domain containing protein</fullName>
    </submittedName>
</protein>
<dbReference type="Gene3D" id="3.40.50.300">
    <property type="entry name" value="P-loop containing nucleotide triphosphate hydrolases"/>
    <property type="match status" value="1"/>
</dbReference>
<organism evidence="3">
    <name type="scientific">uncultured Caudovirales phage</name>
    <dbReference type="NCBI Taxonomy" id="2100421"/>
    <lineage>
        <taxon>Viruses</taxon>
        <taxon>Duplodnaviria</taxon>
        <taxon>Heunggongvirae</taxon>
        <taxon>Uroviricota</taxon>
        <taxon>Caudoviricetes</taxon>
        <taxon>Peduoviridae</taxon>
        <taxon>Maltschvirus</taxon>
        <taxon>Maltschvirus maltsch</taxon>
    </lineage>
</organism>